<dbReference type="GeneID" id="18923468"/>
<evidence type="ECO:0008006" key="5">
    <source>
        <dbReference type="Google" id="ProtNLM"/>
    </source>
</evidence>
<keyword evidence="2" id="KW-0472">Membrane</keyword>
<dbReference type="Proteomes" id="UP000001072">
    <property type="component" value="Unassembled WGS sequence"/>
</dbReference>
<organism evidence="4">
    <name type="scientific">Melampsora larici-populina (strain 98AG31 / pathotype 3-4-7)</name>
    <name type="common">Poplar leaf rust fungus</name>
    <dbReference type="NCBI Taxonomy" id="747676"/>
    <lineage>
        <taxon>Eukaryota</taxon>
        <taxon>Fungi</taxon>
        <taxon>Dikarya</taxon>
        <taxon>Basidiomycota</taxon>
        <taxon>Pucciniomycotina</taxon>
        <taxon>Pucciniomycetes</taxon>
        <taxon>Pucciniales</taxon>
        <taxon>Melampsoraceae</taxon>
        <taxon>Melampsora</taxon>
    </lineage>
</organism>
<dbReference type="RefSeq" id="XP_007412222.1">
    <property type="nucleotide sequence ID" value="XM_007412160.1"/>
</dbReference>
<dbReference type="KEGG" id="mlr:MELLADRAFT_108425"/>
<dbReference type="AlphaFoldDB" id="F4RT23"/>
<evidence type="ECO:0000313" key="4">
    <source>
        <dbReference type="Proteomes" id="UP000001072"/>
    </source>
</evidence>
<accession>F4RT23</accession>
<dbReference type="OrthoDB" id="1708389at2759"/>
<feature type="region of interest" description="Disordered" evidence="1">
    <location>
        <begin position="565"/>
        <end position="585"/>
    </location>
</feature>
<gene>
    <name evidence="3" type="ORF">MELLADRAFT_108425</name>
</gene>
<dbReference type="PANTHER" id="PTHR37402">
    <property type="entry name" value="GRAM DOMAIN-CONTAINING PROTEIN 4"/>
    <property type="match status" value="1"/>
</dbReference>
<dbReference type="VEuPathDB" id="FungiDB:MELLADRAFT_108425"/>
<feature type="compositionally biased region" description="Polar residues" evidence="1">
    <location>
        <begin position="530"/>
        <end position="539"/>
    </location>
</feature>
<protein>
    <recommendedName>
        <fullName evidence="5">GRAM domain-containing protein</fullName>
    </recommendedName>
</protein>
<feature type="region of interest" description="Disordered" evidence="1">
    <location>
        <begin position="1"/>
        <end position="41"/>
    </location>
</feature>
<proteinExistence type="predicted"/>
<feature type="compositionally biased region" description="Basic and acidic residues" evidence="1">
    <location>
        <begin position="565"/>
        <end position="575"/>
    </location>
</feature>
<dbReference type="GO" id="GO:0006915">
    <property type="term" value="P:apoptotic process"/>
    <property type="evidence" value="ECO:0007669"/>
    <property type="project" value="InterPro"/>
</dbReference>
<evidence type="ECO:0000256" key="1">
    <source>
        <dbReference type="SAM" id="MobiDB-lite"/>
    </source>
</evidence>
<dbReference type="InterPro" id="IPR037847">
    <property type="entry name" value="GRAMDC4"/>
</dbReference>
<dbReference type="InParanoid" id="F4RT23"/>
<keyword evidence="4" id="KW-1185">Reference proteome</keyword>
<keyword evidence="2" id="KW-0812">Transmembrane</keyword>
<keyword evidence="2" id="KW-1133">Transmembrane helix</keyword>
<dbReference type="HOGENOM" id="CLU_442173_0_0_1"/>
<feature type="compositionally biased region" description="Polar residues" evidence="1">
    <location>
        <begin position="576"/>
        <end position="585"/>
    </location>
</feature>
<evidence type="ECO:0000256" key="2">
    <source>
        <dbReference type="SAM" id="Phobius"/>
    </source>
</evidence>
<dbReference type="eggNOG" id="ENOG502QS59">
    <property type="taxonomic scope" value="Eukaryota"/>
</dbReference>
<name>F4RT23_MELLP</name>
<dbReference type="PANTHER" id="PTHR37402:SF1">
    <property type="entry name" value="GRAM DOMAIN-CONTAINING PROTEIN 4"/>
    <property type="match status" value="1"/>
</dbReference>
<sequence>MRESDDSIQPAGVVQEQSRSHRSSCSNALPPSLPPRPRNKSIVQEDQTNLEAAPHARFDQEIANDMNENNAVINSLEQPTKIPLSENLDHHVDPELEFSAALSNHSEVSGTTLSDQTNTYDQLQSYNLIKEENDLRTLEELEDLEIDEFLKRASKQLKEVTIQTITQDETKPILIPKPSDFTITSTNEIDWLKYGESYLIYQLESFCPTSLFSTEVIPNASVGQLRVYLQRCYVLAPPEFWNSLLEGKIGDLYRWTHPTRSAKYCLLYIILWIFDLIPSFIIVYFLYLIIERQFKPPPISQLKQESNQRRLLNQEAEQLGTGLLLLKDNEGNHLSMLAKGIGGSTSVFAAPVIPGLSSNSSKDQPRNLEGPSKVKDHVGIYRLGRCLYSHYGIHVQLMLSDFAEIGEKIKNLYLWRNPSSCKQTCLKLLIILIYTITISQKWLIKNFLAWLGFEFFFVFRLIEKYPKFRKLLNPIYLIFYQIPNDTEYVLEILKNRSIKTSKLQEESNQVKGNQKKEVVDRDFERRSSIEDNQSNSSGSDRSKRWRKKAVESGVETYRRIRKTYQEYNDKSDRSSRNLNSNEGNQNHRTFAILNGKAPGTLAIKQDEIWFEPMKGFRTKVKSSIKPNEESLIDVNDQDLMKIGNEKSSLLNVLVFEAKKIVRIKKIRSFGFGMIGGDGIEIQIENQIVRFGNVSHRDETFHKLLLMSSLSNKLLSSHTS</sequence>
<evidence type="ECO:0000313" key="3">
    <source>
        <dbReference type="EMBL" id="EGG04431.1"/>
    </source>
</evidence>
<feature type="transmembrane region" description="Helical" evidence="2">
    <location>
        <begin position="266"/>
        <end position="290"/>
    </location>
</feature>
<dbReference type="EMBL" id="GL883118">
    <property type="protein sequence ID" value="EGG04431.1"/>
    <property type="molecule type" value="Genomic_DNA"/>
</dbReference>
<reference evidence="4" key="1">
    <citation type="journal article" date="2011" name="Proc. Natl. Acad. Sci. U.S.A.">
        <title>Obligate biotrophy features unraveled by the genomic analysis of rust fungi.</title>
        <authorList>
            <person name="Duplessis S."/>
            <person name="Cuomo C.A."/>
            <person name="Lin Y.-C."/>
            <person name="Aerts A."/>
            <person name="Tisserant E."/>
            <person name="Veneault-Fourrey C."/>
            <person name="Joly D.L."/>
            <person name="Hacquard S."/>
            <person name="Amselem J."/>
            <person name="Cantarel B.L."/>
            <person name="Chiu R."/>
            <person name="Coutinho P.M."/>
            <person name="Feau N."/>
            <person name="Field M."/>
            <person name="Frey P."/>
            <person name="Gelhaye E."/>
            <person name="Goldberg J."/>
            <person name="Grabherr M.G."/>
            <person name="Kodira C.D."/>
            <person name="Kohler A."/>
            <person name="Kuees U."/>
            <person name="Lindquist E.A."/>
            <person name="Lucas S.M."/>
            <person name="Mago R."/>
            <person name="Mauceli E."/>
            <person name="Morin E."/>
            <person name="Murat C."/>
            <person name="Pangilinan J.L."/>
            <person name="Park R."/>
            <person name="Pearson M."/>
            <person name="Quesneville H."/>
            <person name="Rouhier N."/>
            <person name="Sakthikumar S."/>
            <person name="Salamov A.A."/>
            <person name="Schmutz J."/>
            <person name="Selles B."/>
            <person name="Shapiro H."/>
            <person name="Tanguay P."/>
            <person name="Tuskan G.A."/>
            <person name="Henrissat B."/>
            <person name="Van de Peer Y."/>
            <person name="Rouze P."/>
            <person name="Ellis J.G."/>
            <person name="Dodds P.N."/>
            <person name="Schein J.E."/>
            <person name="Zhong S."/>
            <person name="Hamelin R.C."/>
            <person name="Grigoriev I.V."/>
            <person name="Szabo L.J."/>
            <person name="Martin F."/>
        </authorList>
    </citation>
    <scope>NUCLEOTIDE SEQUENCE [LARGE SCALE GENOMIC DNA]</scope>
    <source>
        <strain evidence="4">98AG31 / pathotype 3-4-7</strain>
    </source>
</reference>
<feature type="region of interest" description="Disordered" evidence="1">
    <location>
        <begin position="504"/>
        <end position="545"/>
    </location>
</feature>
<feature type="compositionally biased region" description="Basic and acidic residues" evidence="1">
    <location>
        <begin position="514"/>
        <end position="529"/>
    </location>
</feature>